<protein>
    <submittedName>
        <fullName evidence="6">Gfo/Idh/MocA family oxidoreductase</fullName>
    </submittedName>
</protein>
<dbReference type="Gene3D" id="3.30.360.10">
    <property type="entry name" value="Dihydrodipicolinate Reductase, domain 2"/>
    <property type="match status" value="1"/>
</dbReference>
<accession>A0AAW8R5V0</accession>
<feature type="domain" description="GFO/IDH/MocA-like oxidoreductase" evidence="5">
    <location>
        <begin position="134"/>
        <end position="249"/>
    </location>
</feature>
<dbReference type="Proteomes" id="UP001249020">
    <property type="component" value="Unassembled WGS sequence"/>
</dbReference>
<dbReference type="InterPro" id="IPR036291">
    <property type="entry name" value="NAD(P)-bd_dom_sf"/>
</dbReference>
<comment type="similarity">
    <text evidence="1">Belongs to the Gfo/Idh/MocA family.</text>
</comment>
<dbReference type="InterPro" id="IPR050984">
    <property type="entry name" value="Gfo/Idh/MocA_domain"/>
</dbReference>
<dbReference type="InterPro" id="IPR055170">
    <property type="entry name" value="GFO_IDH_MocA-like_dom"/>
</dbReference>
<proteinExistence type="inferred from homology"/>
<sequence>MLKWGVIGCGHIANTFAEGLACLNEGELIACASNSMQRAKDWAARNSEKHQITEIYDSYDKLLQDSDIDAVYIANTHNFHYQSVKQCLLANKHVLCEKPITLNAKQATELFALAKERSCFLMEGVWTRFLPAIRMLQKVLSDNIIGDVLSVRADFSLNRVFEETHRLRNKELAGGALLDLGIYPITFAYIAFGEAPSKIQSSVVLDTTGVDQRSFYLFEYEDGGRANLSSAYSHVAPTSGIIAGSEGYIDVPHFLGAQGFVVHREGESPQTHSYPFDSNENFSFEIQHMQDCVKQGLSESPILPASESISVLQTMDELRAQWGIKYKDEN</sequence>
<keyword evidence="3" id="KW-0560">Oxidoreductase</keyword>
<keyword evidence="7" id="KW-1185">Reference proteome</keyword>
<evidence type="ECO:0000256" key="2">
    <source>
        <dbReference type="ARBA" id="ARBA00022729"/>
    </source>
</evidence>
<reference evidence="6 7" key="1">
    <citation type="submission" date="2023-09" db="EMBL/GenBank/DDBJ databases">
        <authorList>
            <person name="Rey-Velasco X."/>
        </authorList>
    </citation>
    <scope>NUCLEOTIDE SEQUENCE [LARGE SCALE GENOMIC DNA]</scope>
    <source>
        <strain evidence="6 7">W409</strain>
    </source>
</reference>
<dbReference type="PANTHER" id="PTHR22604:SF105">
    <property type="entry name" value="TRANS-1,2-DIHYDROBENZENE-1,2-DIOL DEHYDROGENASE"/>
    <property type="match status" value="1"/>
</dbReference>
<dbReference type="Pfam" id="PF01408">
    <property type="entry name" value="GFO_IDH_MocA"/>
    <property type="match status" value="1"/>
</dbReference>
<dbReference type="Pfam" id="PF22725">
    <property type="entry name" value="GFO_IDH_MocA_C3"/>
    <property type="match status" value="1"/>
</dbReference>
<evidence type="ECO:0000313" key="6">
    <source>
        <dbReference type="EMBL" id="MDT0583435.1"/>
    </source>
</evidence>
<comment type="caution">
    <text evidence="6">The sequence shown here is derived from an EMBL/GenBank/DDBJ whole genome shotgun (WGS) entry which is preliminary data.</text>
</comment>
<dbReference type="SUPFAM" id="SSF55347">
    <property type="entry name" value="Glyceraldehyde-3-phosphate dehydrogenase-like, C-terminal domain"/>
    <property type="match status" value="1"/>
</dbReference>
<gene>
    <name evidence="6" type="ORF">RM544_12875</name>
</gene>
<evidence type="ECO:0000256" key="3">
    <source>
        <dbReference type="ARBA" id="ARBA00023002"/>
    </source>
</evidence>
<dbReference type="RefSeq" id="WP_311362206.1">
    <property type="nucleotide sequence ID" value="NZ_JAVRIE010000005.1"/>
</dbReference>
<feature type="domain" description="Gfo/Idh/MocA-like oxidoreductase N-terminal" evidence="4">
    <location>
        <begin position="2"/>
        <end position="124"/>
    </location>
</feature>
<evidence type="ECO:0000313" key="7">
    <source>
        <dbReference type="Proteomes" id="UP001249020"/>
    </source>
</evidence>
<dbReference type="SUPFAM" id="SSF51735">
    <property type="entry name" value="NAD(P)-binding Rossmann-fold domains"/>
    <property type="match status" value="1"/>
</dbReference>
<dbReference type="AlphaFoldDB" id="A0AAW8R5V0"/>
<dbReference type="Gene3D" id="3.40.50.720">
    <property type="entry name" value="NAD(P)-binding Rossmann-like Domain"/>
    <property type="match status" value="1"/>
</dbReference>
<dbReference type="EMBL" id="JAVRIE010000005">
    <property type="protein sequence ID" value="MDT0583435.1"/>
    <property type="molecule type" value="Genomic_DNA"/>
</dbReference>
<name>A0AAW8R5V0_9ALTE</name>
<dbReference type="GO" id="GO:0016491">
    <property type="term" value="F:oxidoreductase activity"/>
    <property type="evidence" value="ECO:0007669"/>
    <property type="project" value="UniProtKB-KW"/>
</dbReference>
<dbReference type="PANTHER" id="PTHR22604">
    <property type="entry name" value="OXIDOREDUCTASES"/>
    <property type="match status" value="1"/>
</dbReference>
<organism evidence="6 7">
    <name type="scientific">Brumicola blandensis</name>
    <dbReference type="NCBI Taxonomy" id="3075611"/>
    <lineage>
        <taxon>Bacteria</taxon>
        <taxon>Pseudomonadati</taxon>
        <taxon>Pseudomonadota</taxon>
        <taxon>Gammaproteobacteria</taxon>
        <taxon>Alteromonadales</taxon>
        <taxon>Alteromonadaceae</taxon>
        <taxon>Brumicola</taxon>
    </lineage>
</organism>
<evidence type="ECO:0000256" key="1">
    <source>
        <dbReference type="ARBA" id="ARBA00010928"/>
    </source>
</evidence>
<dbReference type="InterPro" id="IPR000683">
    <property type="entry name" value="Gfo/Idh/MocA-like_OxRdtase_N"/>
</dbReference>
<keyword evidence="2" id="KW-0732">Signal</keyword>
<dbReference type="GO" id="GO:0000166">
    <property type="term" value="F:nucleotide binding"/>
    <property type="evidence" value="ECO:0007669"/>
    <property type="project" value="InterPro"/>
</dbReference>
<evidence type="ECO:0000259" key="5">
    <source>
        <dbReference type="Pfam" id="PF22725"/>
    </source>
</evidence>
<evidence type="ECO:0000259" key="4">
    <source>
        <dbReference type="Pfam" id="PF01408"/>
    </source>
</evidence>